<protein>
    <submittedName>
        <fullName evidence="2">Uncharacterized protein</fullName>
    </submittedName>
</protein>
<dbReference type="AlphaFoldDB" id="A0A645E8K9"/>
<sequence>MGILAGLMSAVQGVGEQVDHRVHQHEGAQAQSGAAADHGEDGQIPHAGTQPVNHLGVGKLLAGEVFFHHFFAGFGNGFLQGFIKLGHHRLLALGNLDFHPLAVLNLKGALVEHVNDPGDLLIFIPDGSHQGRDIFAEALPQGREGGIVVAVFLIGLGNVEQAGHFAGFAVFPCLLGAHAHAVLGGADNHRSVGHPQSGRDLAGEIEIARRIQDVDFAAVIFNRSNRQRDGNLALDFLRVVITNGIAIRTSAQAVNAAGEIKHGFGQGGLSIPTVTQQTNIANGLRGILHSLCPLLVVKCTAGAKRRHIGYYNIMRAALQLKVWTSA</sequence>
<accession>A0A645E8K9</accession>
<gene>
    <name evidence="2" type="ORF">SDC9_144938</name>
</gene>
<reference evidence="2" key="1">
    <citation type="submission" date="2019-08" db="EMBL/GenBank/DDBJ databases">
        <authorList>
            <person name="Kucharzyk K."/>
            <person name="Murdoch R.W."/>
            <person name="Higgins S."/>
            <person name="Loffler F."/>
        </authorList>
    </citation>
    <scope>NUCLEOTIDE SEQUENCE</scope>
</reference>
<evidence type="ECO:0000313" key="2">
    <source>
        <dbReference type="EMBL" id="MPM97761.1"/>
    </source>
</evidence>
<name>A0A645E8K9_9ZZZZ</name>
<dbReference type="AntiFam" id="ANF00072">
    <property type="entry name" value="Shadow ORF (opposite TypA)"/>
</dbReference>
<proteinExistence type="predicted"/>
<organism evidence="2">
    <name type="scientific">bioreactor metagenome</name>
    <dbReference type="NCBI Taxonomy" id="1076179"/>
    <lineage>
        <taxon>unclassified sequences</taxon>
        <taxon>metagenomes</taxon>
        <taxon>ecological metagenomes</taxon>
    </lineage>
</organism>
<dbReference type="EMBL" id="VSSQ01043985">
    <property type="protein sequence ID" value="MPM97761.1"/>
    <property type="molecule type" value="Genomic_DNA"/>
</dbReference>
<feature type="region of interest" description="Disordered" evidence="1">
    <location>
        <begin position="22"/>
        <end position="49"/>
    </location>
</feature>
<comment type="caution">
    <text evidence="2">The sequence shown here is derived from an EMBL/GenBank/DDBJ whole genome shotgun (WGS) entry which is preliminary data.</text>
</comment>
<evidence type="ECO:0000256" key="1">
    <source>
        <dbReference type="SAM" id="MobiDB-lite"/>
    </source>
</evidence>